<dbReference type="GO" id="GO:0005975">
    <property type="term" value="P:carbohydrate metabolic process"/>
    <property type="evidence" value="ECO:0007669"/>
    <property type="project" value="InterPro"/>
</dbReference>
<evidence type="ECO:0000259" key="5">
    <source>
        <dbReference type="Pfam" id="PF02836"/>
    </source>
</evidence>
<dbReference type="Pfam" id="PF02836">
    <property type="entry name" value="Glyco_hydro_2_C"/>
    <property type="match status" value="1"/>
</dbReference>
<comment type="similarity">
    <text evidence="1">Belongs to the glycosyl hydrolase 2 family.</text>
</comment>
<dbReference type="InterPro" id="IPR040605">
    <property type="entry name" value="Glyco_hydro2_dom5"/>
</dbReference>
<dbReference type="NCBIfam" id="NF041462">
    <property type="entry name" value="GalA"/>
    <property type="match status" value="1"/>
</dbReference>
<dbReference type="Gene3D" id="2.60.40.10">
    <property type="entry name" value="Immunoglobulins"/>
    <property type="match status" value="3"/>
</dbReference>
<comment type="caution">
    <text evidence="9">The sequence shown here is derived from an EMBL/GenBank/DDBJ whole genome shotgun (WGS) entry which is preliminary data.</text>
</comment>
<dbReference type="InterPro" id="IPR023232">
    <property type="entry name" value="Glyco_hydro_2_AS"/>
</dbReference>
<feature type="domain" description="Glycoside hydrolase family 2 immunoglobulin-like beta-sandwich" evidence="4">
    <location>
        <begin position="237"/>
        <end position="342"/>
    </location>
</feature>
<evidence type="ECO:0000259" key="7">
    <source>
        <dbReference type="Pfam" id="PF16355"/>
    </source>
</evidence>
<dbReference type="SUPFAM" id="SSF49303">
    <property type="entry name" value="beta-Galactosidase/glucuronidase domain"/>
    <property type="match status" value="1"/>
</dbReference>
<dbReference type="InterPro" id="IPR051913">
    <property type="entry name" value="GH2_Domain-Containing"/>
</dbReference>
<evidence type="ECO:0000259" key="4">
    <source>
        <dbReference type="Pfam" id="PF00703"/>
    </source>
</evidence>
<accession>A0A4Y8ZVQ2</accession>
<dbReference type="InterPro" id="IPR013783">
    <property type="entry name" value="Ig-like_fold"/>
</dbReference>
<dbReference type="Pfam" id="PF02837">
    <property type="entry name" value="Glyco_hydro_2_N"/>
    <property type="match status" value="1"/>
</dbReference>
<evidence type="ECO:0000256" key="1">
    <source>
        <dbReference type="ARBA" id="ARBA00007401"/>
    </source>
</evidence>
<dbReference type="InterPro" id="IPR008979">
    <property type="entry name" value="Galactose-bd-like_sf"/>
</dbReference>
<dbReference type="InterPro" id="IPR036156">
    <property type="entry name" value="Beta-gal/glucu_dom_sf"/>
</dbReference>
<dbReference type="OrthoDB" id="9758603at2"/>
<dbReference type="InterPro" id="IPR048230">
    <property type="entry name" value="GalA-like"/>
</dbReference>
<keyword evidence="10" id="KW-1185">Reference proteome</keyword>
<gene>
    <name evidence="9" type="ORF">E2493_02375</name>
</gene>
<evidence type="ECO:0000313" key="9">
    <source>
        <dbReference type="EMBL" id="TFI60111.1"/>
    </source>
</evidence>
<evidence type="ECO:0000259" key="6">
    <source>
        <dbReference type="Pfam" id="PF02837"/>
    </source>
</evidence>
<keyword evidence="2 9" id="KW-0378">Hydrolase</keyword>
<reference evidence="9 10" key="1">
    <citation type="submission" date="2019-03" db="EMBL/GenBank/DDBJ databases">
        <title>Genome sequence of Sphingomonas sp. 17J27-24.</title>
        <authorList>
            <person name="Kim M."/>
            <person name="Maeng S."/>
            <person name="Sathiyaraj S."/>
        </authorList>
    </citation>
    <scope>NUCLEOTIDE SEQUENCE [LARGE SCALE GENOMIC DNA]</scope>
    <source>
        <strain evidence="9 10">17J27-24</strain>
    </source>
</reference>
<dbReference type="Pfam" id="PF00703">
    <property type="entry name" value="Glyco_hydro_2"/>
    <property type="match status" value="1"/>
</dbReference>
<dbReference type="InterPro" id="IPR032311">
    <property type="entry name" value="DUF4982"/>
</dbReference>
<dbReference type="PROSITE" id="PS00608">
    <property type="entry name" value="GLYCOSYL_HYDROL_F2_2"/>
    <property type="match status" value="1"/>
</dbReference>
<protein>
    <submittedName>
        <fullName evidence="9">Glycoside hydrolase family 2 protein</fullName>
    </submittedName>
</protein>
<dbReference type="PANTHER" id="PTHR42732:SF1">
    <property type="entry name" value="BETA-MANNOSIDASE"/>
    <property type="match status" value="1"/>
</dbReference>
<dbReference type="EMBL" id="SPDV01000002">
    <property type="protein sequence ID" value="TFI60111.1"/>
    <property type="molecule type" value="Genomic_DNA"/>
</dbReference>
<dbReference type="SUPFAM" id="SSF51445">
    <property type="entry name" value="(Trans)glycosidases"/>
    <property type="match status" value="1"/>
</dbReference>
<proteinExistence type="inferred from homology"/>
<dbReference type="GO" id="GO:0004553">
    <property type="term" value="F:hydrolase activity, hydrolyzing O-glycosyl compounds"/>
    <property type="evidence" value="ECO:0007669"/>
    <property type="project" value="InterPro"/>
</dbReference>
<dbReference type="Gene3D" id="3.20.20.80">
    <property type="entry name" value="Glycosidases"/>
    <property type="match status" value="1"/>
</dbReference>
<dbReference type="AlphaFoldDB" id="A0A4Y8ZVQ2"/>
<dbReference type="InterPro" id="IPR006103">
    <property type="entry name" value="Glyco_hydro_2_cat"/>
</dbReference>
<feature type="domain" description="Glycoside hydrolase family 2" evidence="8">
    <location>
        <begin position="716"/>
        <end position="815"/>
    </location>
</feature>
<feature type="domain" description="Glycoside hydrolase family 2 catalytic" evidence="5">
    <location>
        <begin position="351"/>
        <end position="591"/>
    </location>
</feature>
<keyword evidence="3" id="KW-0326">Glycosidase</keyword>
<dbReference type="Gene3D" id="2.60.120.260">
    <property type="entry name" value="Galactose-binding domain-like"/>
    <property type="match status" value="1"/>
</dbReference>
<dbReference type="SUPFAM" id="SSF49785">
    <property type="entry name" value="Galactose-binding domain-like"/>
    <property type="match status" value="1"/>
</dbReference>
<evidence type="ECO:0000259" key="8">
    <source>
        <dbReference type="Pfam" id="PF18565"/>
    </source>
</evidence>
<dbReference type="Pfam" id="PF16355">
    <property type="entry name" value="DUF4982"/>
    <property type="match status" value="1"/>
</dbReference>
<evidence type="ECO:0000313" key="10">
    <source>
        <dbReference type="Proteomes" id="UP000298213"/>
    </source>
</evidence>
<dbReference type="PANTHER" id="PTHR42732">
    <property type="entry name" value="BETA-GALACTOSIDASE"/>
    <property type="match status" value="1"/>
</dbReference>
<dbReference type="InterPro" id="IPR006102">
    <property type="entry name" value="Ig-like_GH2"/>
</dbReference>
<dbReference type="Pfam" id="PF18565">
    <property type="entry name" value="Glyco_hydro2_C5"/>
    <property type="match status" value="1"/>
</dbReference>
<dbReference type="InterPro" id="IPR017853">
    <property type="entry name" value="GH"/>
</dbReference>
<name>A0A4Y8ZVQ2_9SPHN</name>
<feature type="domain" description="DUF4982" evidence="7">
    <location>
        <begin position="646"/>
        <end position="702"/>
    </location>
</feature>
<dbReference type="RefSeq" id="WP_135083325.1">
    <property type="nucleotide sequence ID" value="NZ_SPDV01000002.1"/>
</dbReference>
<sequence length="839" mass="92322">MNRRDFLASAAIAASVPIEWDLSAAAAAAAAGAPPSDFPMPPPRAVMPVQPFESEPGRLTLDKGWRFHAGDLEVPLPQGHNATYEATKAGAARGAAAIKYDDSDWTTVDLPHDWVIERPFDPEANVSQGYRRRGIGWYRRTLRLEESDRGRYLELQFGAIATNATIWFNGSIVSHNWSGYNSIHVDVTDLARYGDALNTIAVRADADPMEGWWYEGGGIYRHVRLAKRPPVHITTDGIHADPRRRPDGGWTVPVVATLGNIGEAAAEAEIEAVLLDPAGKTVAGGRTRAQVMPLGRAEARIALPVPAPQLWSADTPHLYTLVTRLVGDAAAADERRLELGFRTIRFDAEHGFFLNEQPTKLKGVCIHQDHAGVGVAVPDALWEWRIRRLKALGANAIRFAHNAPPTEALDLCDRLGMLVMDENRQFNTSPDYLAQLEWMVRRDRNRPSVILWSVFNEEPMQGTPQGYEMVRRMAHVVKQLDDQRPVTAAMNNGMFAPRTVSQAVDVVGFNYQADQYDKFHAAFPDKPLTSSEDTSAFMTRGEYRTDRARHVMASYDEERADWGATHRSSWKAIAERPWLAGTFVWTGFDYHGEPTPFEWPSVSSLFGIMDLCGFPKTAFHLRRAQWVDDTPLLDLAPHWTWPGREGDPIKVMAFTNVERVALILNGRRLSEQAVDRYEMPSWSVPYAPGRLEAIGYRGGRAVVRAMVETTGAPVALRLTPDRPMMAGDGEDVQPITVDAVDAKGRHVPTANLPVDFAIAGGTIIGLGNGDPLSHEPEKGSRRSLFNGLAQVIVRADEGAGPLTLAATAPGLRTGRLSVRRVQSPARQSVAVVTDAKAGG</sequence>
<evidence type="ECO:0000256" key="3">
    <source>
        <dbReference type="ARBA" id="ARBA00023295"/>
    </source>
</evidence>
<organism evidence="9 10">
    <name type="scientific">Sphingomonas parva</name>
    <dbReference type="NCBI Taxonomy" id="2555898"/>
    <lineage>
        <taxon>Bacteria</taxon>
        <taxon>Pseudomonadati</taxon>
        <taxon>Pseudomonadota</taxon>
        <taxon>Alphaproteobacteria</taxon>
        <taxon>Sphingomonadales</taxon>
        <taxon>Sphingomonadaceae</taxon>
        <taxon>Sphingomonas</taxon>
    </lineage>
</organism>
<dbReference type="InterPro" id="IPR006104">
    <property type="entry name" value="Glyco_hydro_2_N"/>
</dbReference>
<dbReference type="Proteomes" id="UP000298213">
    <property type="component" value="Unassembled WGS sequence"/>
</dbReference>
<evidence type="ECO:0000256" key="2">
    <source>
        <dbReference type="ARBA" id="ARBA00022801"/>
    </source>
</evidence>
<feature type="domain" description="Glycosyl hydrolases family 2 sugar binding" evidence="6">
    <location>
        <begin position="132"/>
        <end position="229"/>
    </location>
</feature>